<feature type="transmembrane region" description="Helical" evidence="1">
    <location>
        <begin position="164"/>
        <end position="188"/>
    </location>
</feature>
<feature type="transmembrane region" description="Helical" evidence="1">
    <location>
        <begin position="95"/>
        <end position="117"/>
    </location>
</feature>
<keyword evidence="1" id="KW-1133">Transmembrane helix</keyword>
<dbReference type="EMBL" id="JBAWKB010000004">
    <property type="protein sequence ID" value="MFH6772851.1"/>
    <property type="molecule type" value="Genomic_DNA"/>
</dbReference>
<dbReference type="Proteomes" id="UP001610100">
    <property type="component" value="Unassembled WGS sequence"/>
</dbReference>
<evidence type="ECO:0000256" key="1">
    <source>
        <dbReference type="SAM" id="Phobius"/>
    </source>
</evidence>
<feature type="transmembrane region" description="Helical" evidence="1">
    <location>
        <begin position="225"/>
        <end position="245"/>
    </location>
</feature>
<comment type="caution">
    <text evidence="2">The sequence shown here is derived from an EMBL/GenBank/DDBJ whole genome shotgun (WGS) entry which is preliminary data.</text>
</comment>
<organism evidence="2 3">
    <name type="scientific">Gaetbulibacter aestuarii</name>
    <dbReference type="NCBI Taxonomy" id="1502358"/>
    <lineage>
        <taxon>Bacteria</taxon>
        <taxon>Pseudomonadati</taxon>
        <taxon>Bacteroidota</taxon>
        <taxon>Flavobacteriia</taxon>
        <taxon>Flavobacteriales</taxon>
        <taxon>Flavobacteriaceae</taxon>
        <taxon>Gaetbulibacter</taxon>
    </lineage>
</organism>
<dbReference type="RefSeq" id="WP_344741658.1">
    <property type="nucleotide sequence ID" value="NZ_BAABAY010000006.1"/>
</dbReference>
<protein>
    <submittedName>
        <fullName evidence="2">Uncharacterized protein</fullName>
    </submittedName>
</protein>
<name>A0ABW7N1C1_9FLAO</name>
<keyword evidence="1" id="KW-0472">Membrane</keyword>
<feature type="transmembrane region" description="Helical" evidence="1">
    <location>
        <begin position="265"/>
        <end position="290"/>
    </location>
</feature>
<keyword evidence="1" id="KW-0812">Transmembrane</keyword>
<feature type="transmembrane region" description="Helical" evidence="1">
    <location>
        <begin position="200"/>
        <end position="219"/>
    </location>
</feature>
<gene>
    <name evidence="2" type="ORF">V8G58_12985</name>
</gene>
<feature type="transmembrane region" description="Helical" evidence="1">
    <location>
        <begin position="296"/>
        <end position="319"/>
    </location>
</feature>
<feature type="transmembrane region" description="Helical" evidence="1">
    <location>
        <begin position="129"/>
        <end position="152"/>
    </location>
</feature>
<feature type="transmembrane region" description="Helical" evidence="1">
    <location>
        <begin position="71"/>
        <end position="89"/>
    </location>
</feature>
<feature type="transmembrane region" description="Helical" evidence="1">
    <location>
        <begin position="331"/>
        <end position="352"/>
    </location>
</feature>
<feature type="transmembrane region" description="Helical" evidence="1">
    <location>
        <begin position="364"/>
        <end position="390"/>
    </location>
</feature>
<evidence type="ECO:0000313" key="3">
    <source>
        <dbReference type="Proteomes" id="UP001610100"/>
    </source>
</evidence>
<keyword evidence="3" id="KW-1185">Reference proteome</keyword>
<sequence length="402" mass="46688">MSKRFVVVCLCNFLFAALLGLTLRYTHINALPINYRYLTHAHSHVAMLGWVYLMLYSLIVHYFIPEKKPVFNRLFWVTEIAVVGMLLSFPFQGYAAVSITFSTLHILCSYYFAFLVWKHHKIKNKPSRVLLKAAIIFMLISTLGVWCLGPAVTMAGQASAFYQIAIQFFLHFQFNGWFVFAVIALFFNRLAICDSKEFHWFFKLFIAATILTMALPVYWFAPHILLLWINGIGVVLQFLVIFFFFKIIRSYEWLDLINRSKLNKILYQFAVFCFTLKIVFQSVSLIPAISKELYSYHNFVIGFIHLIMLGAVTGFLFSFIIESGLVRFNKILQFAIYIFLLGFVLTEMTLLVQGSRFYFNQGLLPGYFTLLFVFSIFLTLGIFLLLINIISTKNLTTKTRFL</sequence>
<evidence type="ECO:0000313" key="2">
    <source>
        <dbReference type="EMBL" id="MFH6772851.1"/>
    </source>
</evidence>
<feature type="transmembrane region" description="Helical" evidence="1">
    <location>
        <begin position="44"/>
        <end position="64"/>
    </location>
</feature>
<reference evidence="2 3" key="1">
    <citation type="submission" date="2024-02" db="EMBL/GenBank/DDBJ databases">
        <title>A Gaetbulibacter species isolated from tidal flats and genomic insights of their niches.</title>
        <authorList>
            <person name="Ye Y."/>
        </authorList>
    </citation>
    <scope>NUCLEOTIDE SEQUENCE [LARGE SCALE GENOMIC DNA]</scope>
    <source>
        <strain evidence="2 3">KYW382</strain>
    </source>
</reference>
<proteinExistence type="predicted"/>
<accession>A0ABW7N1C1</accession>